<keyword evidence="7" id="KW-0132">Cell division</keyword>
<dbReference type="GO" id="GO:0008360">
    <property type="term" value="P:regulation of cell shape"/>
    <property type="evidence" value="ECO:0007669"/>
    <property type="project" value="UniProtKB-KW"/>
</dbReference>
<dbReference type="EMBL" id="UINC01024092">
    <property type="protein sequence ID" value="SVA97070.1"/>
    <property type="molecule type" value="Genomic_DNA"/>
</dbReference>
<proteinExistence type="inferred from homology"/>
<evidence type="ECO:0000256" key="3">
    <source>
        <dbReference type="ARBA" id="ARBA00004496"/>
    </source>
</evidence>
<dbReference type="InterPro" id="IPR036635">
    <property type="entry name" value="MurB_C_sf"/>
</dbReference>
<dbReference type="GO" id="GO:0008762">
    <property type="term" value="F:UDP-N-acetylmuramate dehydrogenase activity"/>
    <property type="evidence" value="ECO:0007669"/>
    <property type="project" value="UniProtKB-EC"/>
</dbReference>
<evidence type="ECO:0000256" key="15">
    <source>
        <dbReference type="ARBA" id="ARBA00023316"/>
    </source>
</evidence>
<evidence type="ECO:0000256" key="13">
    <source>
        <dbReference type="ARBA" id="ARBA00023002"/>
    </source>
</evidence>
<keyword evidence="15" id="KW-0961">Cell wall biogenesis/degradation</keyword>
<evidence type="ECO:0000256" key="7">
    <source>
        <dbReference type="ARBA" id="ARBA00022618"/>
    </source>
</evidence>
<dbReference type="SUPFAM" id="SSF56176">
    <property type="entry name" value="FAD-binding/transporter-associated domain-like"/>
    <property type="match status" value="1"/>
</dbReference>
<dbReference type="Gene3D" id="3.30.43.10">
    <property type="entry name" value="Uridine Diphospho-n-acetylenolpyruvylglucosamine Reductase, domain 2"/>
    <property type="match status" value="1"/>
</dbReference>
<evidence type="ECO:0000256" key="11">
    <source>
        <dbReference type="ARBA" id="ARBA00022960"/>
    </source>
</evidence>
<dbReference type="InterPro" id="IPR016169">
    <property type="entry name" value="FAD-bd_PCMH_sub2"/>
</dbReference>
<evidence type="ECO:0000256" key="8">
    <source>
        <dbReference type="ARBA" id="ARBA00022630"/>
    </source>
</evidence>
<dbReference type="InterPro" id="IPR016167">
    <property type="entry name" value="FAD-bd_PCMH_sub1"/>
</dbReference>
<evidence type="ECO:0000256" key="1">
    <source>
        <dbReference type="ARBA" id="ARBA00001974"/>
    </source>
</evidence>
<evidence type="ECO:0000256" key="16">
    <source>
        <dbReference type="ARBA" id="ARBA00048914"/>
    </source>
</evidence>
<dbReference type="InterPro" id="IPR016166">
    <property type="entry name" value="FAD-bd_PCMH"/>
</dbReference>
<dbReference type="PANTHER" id="PTHR21071">
    <property type="entry name" value="UDP-N-ACETYLENOLPYRUVOYLGLUCOSAMINE REDUCTASE"/>
    <property type="match status" value="1"/>
</dbReference>
<dbReference type="GO" id="GO:0071555">
    <property type="term" value="P:cell wall organization"/>
    <property type="evidence" value="ECO:0007669"/>
    <property type="project" value="UniProtKB-KW"/>
</dbReference>
<dbReference type="NCBIfam" id="NF010480">
    <property type="entry name" value="PRK13905.1"/>
    <property type="match status" value="1"/>
</dbReference>
<dbReference type="InterPro" id="IPR011601">
    <property type="entry name" value="MurB_C"/>
</dbReference>
<dbReference type="Pfam" id="PF02873">
    <property type="entry name" value="MurB_C"/>
    <property type="match status" value="1"/>
</dbReference>
<evidence type="ECO:0000256" key="12">
    <source>
        <dbReference type="ARBA" id="ARBA00022984"/>
    </source>
</evidence>
<keyword evidence="11" id="KW-0133">Cell shape</keyword>
<accession>A0A382A6C8</accession>
<evidence type="ECO:0000256" key="14">
    <source>
        <dbReference type="ARBA" id="ARBA00023306"/>
    </source>
</evidence>
<dbReference type="PROSITE" id="PS51387">
    <property type="entry name" value="FAD_PCMH"/>
    <property type="match status" value="1"/>
</dbReference>
<reference evidence="18" key="1">
    <citation type="submission" date="2018-05" db="EMBL/GenBank/DDBJ databases">
        <authorList>
            <person name="Lanie J.A."/>
            <person name="Ng W.-L."/>
            <person name="Kazmierczak K.M."/>
            <person name="Andrzejewski T.M."/>
            <person name="Davidsen T.M."/>
            <person name="Wayne K.J."/>
            <person name="Tettelin H."/>
            <person name="Glass J.I."/>
            <person name="Rusch D."/>
            <person name="Podicherti R."/>
            <person name="Tsui H.-C.T."/>
            <person name="Winkler M.E."/>
        </authorList>
    </citation>
    <scope>NUCLEOTIDE SEQUENCE</scope>
</reference>
<comment type="subcellular location">
    <subcellularLocation>
        <location evidence="3">Cytoplasm</location>
    </subcellularLocation>
</comment>
<dbReference type="EC" id="1.3.1.98" evidence="5"/>
<dbReference type="Gene3D" id="3.30.465.10">
    <property type="match status" value="1"/>
</dbReference>
<evidence type="ECO:0000256" key="6">
    <source>
        <dbReference type="ARBA" id="ARBA00022490"/>
    </source>
</evidence>
<dbReference type="SUPFAM" id="SSF56194">
    <property type="entry name" value="Uridine diphospho-N-Acetylenolpyruvylglucosamine reductase, MurB, C-terminal domain"/>
    <property type="match status" value="1"/>
</dbReference>
<keyword evidence="8" id="KW-0285">Flavoprotein</keyword>
<dbReference type="InterPro" id="IPR036318">
    <property type="entry name" value="FAD-bd_PCMH-like_sf"/>
</dbReference>
<keyword evidence="12" id="KW-0573">Peptidoglycan synthesis</keyword>
<dbReference type="InterPro" id="IPR003170">
    <property type="entry name" value="MurB"/>
</dbReference>
<gene>
    <name evidence="18" type="ORF">METZ01_LOCUS149924</name>
</gene>
<keyword evidence="13" id="KW-0560">Oxidoreductase</keyword>
<dbReference type="Gene3D" id="3.90.78.10">
    <property type="entry name" value="UDP-N-acetylenolpyruvoylglucosamine reductase, C-terminal domain"/>
    <property type="match status" value="1"/>
</dbReference>
<dbReference type="GO" id="GO:0005829">
    <property type="term" value="C:cytosol"/>
    <property type="evidence" value="ECO:0007669"/>
    <property type="project" value="TreeGrafter"/>
</dbReference>
<keyword evidence="14" id="KW-0131">Cell cycle</keyword>
<evidence type="ECO:0000256" key="5">
    <source>
        <dbReference type="ARBA" id="ARBA00012518"/>
    </source>
</evidence>
<evidence type="ECO:0000256" key="4">
    <source>
        <dbReference type="ARBA" id="ARBA00004752"/>
    </source>
</evidence>
<comment type="cofactor">
    <cofactor evidence="1">
        <name>FAD</name>
        <dbReference type="ChEBI" id="CHEBI:57692"/>
    </cofactor>
</comment>
<dbReference type="UniPathway" id="UPA00219"/>
<dbReference type="GO" id="GO:0071949">
    <property type="term" value="F:FAD binding"/>
    <property type="evidence" value="ECO:0007669"/>
    <property type="project" value="InterPro"/>
</dbReference>
<organism evidence="18">
    <name type="scientific">marine metagenome</name>
    <dbReference type="NCBI Taxonomy" id="408172"/>
    <lineage>
        <taxon>unclassified sequences</taxon>
        <taxon>metagenomes</taxon>
        <taxon>ecological metagenomes</taxon>
    </lineage>
</organism>
<comment type="pathway">
    <text evidence="4">Cell wall biogenesis; peptidoglycan biosynthesis.</text>
</comment>
<evidence type="ECO:0000256" key="2">
    <source>
        <dbReference type="ARBA" id="ARBA00003921"/>
    </source>
</evidence>
<evidence type="ECO:0000256" key="9">
    <source>
        <dbReference type="ARBA" id="ARBA00022827"/>
    </source>
</evidence>
<keyword evidence="10" id="KW-0521">NADP</keyword>
<feature type="domain" description="FAD-binding PCMH-type" evidence="17">
    <location>
        <begin position="21"/>
        <end position="198"/>
    </location>
</feature>
<keyword evidence="9" id="KW-0274">FAD</keyword>
<dbReference type="GO" id="GO:0051301">
    <property type="term" value="P:cell division"/>
    <property type="evidence" value="ECO:0007669"/>
    <property type="project" value="UniProtKB-KW"/>
</dbReference>
<sequence>MSKQAYNCYYNELLSKHTAWKVGGPADIFFTPQNRDDLSNFLKSNHGKQITWLGNGTNVLVRDGGIRGAVISTKKSIDKINMETKNSCRVEAGASCMDLALFAEKNQLGPAAFFSGIPGSVGGALTMNAGSFGHETWDFVESLEVIDKAGVIHHLDPKDFTFSYRTVKFPFPLCFISSLMQFPGPEITTKSELKSMRDQRLKTQPLTEDTCGSVFKNPERKYAGDLIERAGLKGYKFGGCSISTKHANFIVNAGDATSADIEGLIKHVQSVVKNKFDVDLETEVRIIGEKNRANGGE</sequence>
<comment type="catalytic activity">
    <reaction evidence="16">
        <text>UDP-N-acetyl-alpha-D-muramate + NADP(+) = UDP-N-acetyl-3-O-(1-carboxyvinyl)-alpha-D-glucosamine + NADPH + H(+)</text>
        <dbReference type="Rhea" id="RHEA:12248"/>
        <dbReference type="ChEBI" id="CHEBI:15378"/>
        <dbReference type="ChEBI" id="CHEBI:57783"/>
        <dbReference type="ChEBI" id="CHEBI:58349"/>
        <dbReference type="ChEBI" id="CHEBI:68483"/>
        <dbReference type="ChEBI" id="CHEBI:70757"/>
        <dbReference type="EC" id="1.3.1.98"/>
    </reaction>
</comment>
<comment type="function">
    <text evidence="2">Cell wall formation.</text>
</comment>
<dbReference type="InterPro" id="IPR006094">
    <property type="entry name" value="Oxid_FAD_bind_N"/>
</dbReference>
<keyword evidence="6" id="KW-0963">Cytoplasm</keyword>
<dbReference type="PANTHER" id="PTHR21071:SF4">
    <property type="entry name" value="UDP-N-ACETYLENOLPYRUVOYLGLUCOSAMINE REDUCTASE"/>
    <property type="match status" value="1"/>
</dbReference>
<evidence type="ECO:0000256" key="10">
    <source>
        <dbReference type="ARBA" id="ARBA00022857"/>
    </source>
</evidence>
<evidence type="ECO:0000259" key="17">
    <source>
        <dbReference type="PROSITE" id="PS51387"/>
    </source>
</evidence>
<dbReference type="NCBIfam" id="TIGR00179">
    <property type="entry name" value="murB"/>
    <property type="match status" value="1"/>
</dbReference>
<dbReference type="AlphaFoldDB" id="A0A382A6C8"/>
<name>A0A382A6C8_9ZZZZ</name>
<dbReference type="GO" id="GO:0009252">
    <property type="term" value="P:peptidoglycan biosynthetic process"/>
    <property type="evidence" value="ECO:0007669"/>
    <property type="project" value="UniProtKB-UniPathway"/>
</dbReference>
<protein>
    <recommendedName>
        <fullName evidence="5">UDP-N-acetylmuramate dehydrogenase</fullName>
        <ecNumber evidence="5">1.3.1.98</ecNumber>
    </recommendedName>
</protein>
<evidence type="ECO:0000313" key="18">
    <source>
        <dbReference type="EMBL" id="SVA97070.1"/>
    </source>
</evidence>
<dbReference type="Pfam" id="PF01565">
    <property type="entry name" value="FAD_binding_4"/>
    <property type="match status" value="1"/>
</dbReference>
<dbReference type="HAMAP" id="MF_00037">
    <property type="entry name" value="MurB"/>
    <property type="match status" value="1"/>
</dbReference>